<proteinExistence type="predicted"/>
<comment type="caution">
    <text evidence="6">The sequence shown here is derived from an EMBL/GenBank/DDBJ whole genome shotgun (WGS) entry which is preliminary data.</text>
</comment>
<evidence type="ECO:0000256" key="4">
    <source>
        <dbReference type="ARBA" id="ARBA00023136"/>
    </source>
</evidence>
<keyword evidence="2" id="KW-0597">Phosphoprotein</keyword>
<protein>
    <submittedName>
        <fullName evidence="6">Multiple PDZ domain-like protein</fullName>
    </submittedName>
</protein>
<dbReference type="GO" id="GO:0016020">
    <property type="term" value="C:membrane"/>
    <property type="evidence" value="ECO:0007669"/>
    <property type="project" value="UniProtKB-SubCell"/>
</dbReference>
<accession>A0A132ABD8</accession>
<evidence type="ECO:0000259" key="5">
    <source>
        <dbReference type="PROSITE" id="PS50106"/>
    </source>
</evidence>
<keyword evidence="3" id="KW-0677">Repeat</keyword>
<evidence type="ECO:0000256" key="1">
    <source>
        <dbReference type="ARBA" id="ARBA00004370"/>
    </source>
</evidence>
<sequence>IASVTKFCHDGGLGISLEGTIDIQNGKEALPHHFINSILPNGPVGRNGLIKENDELLEVNGVRLHGLKHSDVLPLLKDLPIEVRLVCARLKQPNGIANGVESANEKNLYQTHKLEYNPSQFSNTLDMNNVCQPSFIERLVKAKSDGSLAISPIASITSCGVPLELSKLRSRSLEPMTGLAMWSNEPQIIKLIKGDRGLGFSILDYQDPMNPNDTVIVIRSLVPGGIAQQDGRLLPGDRLLFVNDQNLENATLDQAVQALKGAPKGVVIVGVAKPLPLPDTALYMAEIDDVKNSSSPQVSDLNDRN</sequence>
<name>A0A132ABD8_SARSC</name>
<dbReference type="FunFam" id="2.30.42.10:FF:000070">
    <property type="entry name" value="Multiple PDZ domain protein"/>
    <property type="match status" value="1"/>
</dbReference>
<dbReference type="PANTHER" id="PTHR19964">
    <property type="entry name" value="MULTIPLE PDZ DOMAIN PROTEIN"/>
    <property type="match status" value="1"/>
</dbReference>
<feature type="domain" description="PDZ" evidence="5">
    <location>
        <begin position="11"/>
        <end position="91"/>
    </location>
</feature>
<feature type="non-terminal residue" evidence="6">
    <location>
        <position position="305"/>
    </location>
</feature>
<dbReference type="SMART" id="SM00228">
    <property type="entry name" value="PDZ"/>
    <property type="match status" value="2"/>
</dbReference>
<dbReference type="Gene3D" id="2.30.42.10">
    <property type="match status" value="2"/>
</dbReference>
<dbReference type="InterPro" id="IPR036034">
    <property type="entry name" value="PDZ_sf"/>
</dbReference>
<dbReference type="SUPFAM" id="SSF50156">
    <property type="entry name" value="PDZ domain-like"/>
    <property type="match status" value="2"/>
</dbReference>
<evidence type="ECO:0000313" key="6">
    <source>
        <dbReference type="EMBL" id="KPM07885.1"/>
    </source>
</evidence>
<dbReference type="Pfam" id="PF00595">
    <property type="entry name" value="PDZ"/>
    <property type="match status" value="2"/>
</dbReference>
<gene>
    <name evidence="6" type="ORF">QR98_0063930</name>
</gene>
<dbReference type="CDD" id="cd06669">
    <property type="entry name" value="PDZ5_MUPP1-like"/>
    <property type="match status" value="1"/>
</dbReference>
<feature type="domain" description="PDZ" evidence="5">
    <location>
        <begin position="188"/>
        <end position="268"/>
    </location>
</feature>
<reference evidence="6 7" key="1">
    <citation type="journal article" date="2015" name="Parasit. Vectors">
        <title>Draft genome of the scabies mite.</title>
        <authorList>
            <person name="Rider S.D.Jr."/>
            <person name="Morgan M.S."/>
            <person name="Arlian L.G."/>
        </authorList>
    </citation>
    <scope>NUCLEOTIDE SEQUENCE [LARGE SCALE GENOMIC DNA]</scope>
    <source>
        <strain evidence="6">Arlian Lab</strain>
    </source>
</reference>
<dbReference type="EMBL" id="JXLN01011983">
    <property type="protein sequence ID" value="KPM07885.1"/>
    <property type="molecule type" value="Genomic_DNA"/>
</dbReference>
<organism evidence="6 7">
    <name type="scientific">Sarcoptes scabiei</name>
    <name type="common">Itch mite</name>
    <name type="synonym">Acarus scabiei</name>
    <dbReference type="NCBI Taxonomy" id="52283"/>
    <lineage>
        <taxon>Eukaryota</taxon>
        <taxon>Metazoa</taxon>
        <taxon>Ecdysozoa</taxon>
        <taxon>Arthropoda</taxon>
        <taxon>Chelicerata</taxon>
        <taxon>Arachnida</taxon>
        <taxon>Acari</taxon>
        <taxon>Acariformes</taxon>
        <taxon>Sarcoptiformes</taxon>
        <taxon>Astigmata</taxon>
        <taxon>Psoroptidia</taxon>
        <taxon>Sarcoptoidea</taxon>
        <taxon>Sarcoptidae</taxon>
        <taxon>Sarcoptinae</taxon>
        <taxon>Sarcoptes</taxon>
    </lineage>
</organism>
<dbReference type="InterPro" id="IPR001478">
    <property type="entry name" value="PDZ"/>
</dbReference>
<evidence type="ECO:0000256" key="2">
    <source>
        <dbReference type="ARBA" id="ARBA00022553"/>
    </source>
</evidence>
<evidence type="ECO:0000256" key="3">
    <source>
        <dbReference type="ARBA" id="ARBA00022737"/>
    </source>
</evidence>
<evidence type="ECO:0000313" key="7">
    <source>
        <dbReference type="Proteomes" id="UP000616769"/>
    </source>
</evidence>
<dbReference type="AlphaFoldDB" id="A0A132ABD8"/>
<dbReference type="VEuPathDB" id="VectorBase:SSCA000128"/>
<keyword evidence="4" id="KW-0472">Membrane</keyword>
<dbReference type="PROSITE" id="PS50106">
    <property type="entry name" value="PDZ"/>
    <property type="match status" value="2"/>
</dbReference>
<dbReference type="PANTHER" id="PTHR19964:SF92">
    <property type="entry name" value="PATJ HOMOLOG"/>
    <property type="match status" value="1"/>
</dbReference>
<dbReference type="InterPro" id="IPR051342">
    <property type="entry name" value="PDZ_scaffold"/>
</dbReference>
<dbReference type="Proteomes" id="UP000616769">
    <property type="component" value="Unassembled WGS sequence"/>
</dbReference>
<comment type="subcellular location">
    <subcellularLocation>
        <location evidence="1">Membrane</location>
    </subcellularLocation>
</comment>